<proteinExistence type="predicted"/>
<dbReference type="Pfam" id="PF13692">
    <property type="entry name" value="Glyco_trans_1_4"/>
    <property type="match status" value="1"/>
</dbReference>
<gene>
    <name evidence="2" type="ORF">SAMN04487910_1742</name>
</gene>
<dbReference type="PANTHER" id="PTHR12526">
    <property type="entry name" value="GLYCOSYLTRANSFERASE"/>
    <property type="match status" value="1"/>
</dbReference>
<evidence type="ECO:0000259" key="1">
    <source>
        <dbReference type="Pfam" id="PF13439"/>
    </source>
</evidence>
<dbReference type="STRING" id="1038014.SAMN04487910_1742"/>
<keyword evidence="3" id="KW-1185">Reference proteome</keyword>
<sequence length="306" mass="34167">MNILFVSSGNSKNGISSLTKNQGESIKELGHQVTFFTIKGKGVIGYFKNIFTLNSFLKNKHFDVVHAHYSLSAIVASLAGAKPLIVSLMGSDVKASAILKYVIKFFNWLFWKQVIVKSQDMKDDSGLKKANVIPNGVNFKKFKQIPRSEAIIETGWDSKKKHILFAANPHRPEKNFALAEKAFSLIENDEVTLQKLVDIPNEKMPFYFNASDVILLTSLWEGSPNVIKEAMACNCKIVAVNVGDIEQVISSTKGCFVTKFDPNEISEKIKEALYLEDKTKGRANINYLDSELIAHQLVDVYKNAQA</sequence>
<organism evidence="2 3">
    <name type="scientific">Aquimarina amphilecti</name>
    <dbReference type="NCBI Taxonomy" id="1038014"/>
    <lineage>
        <taxon>Bacteria</taxon>
        <taxon>Pseudomonadati</taxon>
        <taxon>Bacteroidota</taxon>
        <taxon>Flavobacteriia</taxon>
        <taxon>Flavobacteriales</taxon>
        <taxon>Flavobacteriaceae</taxon>
        <taxon>Aquimarina</taxon>
    </lineage>
</organism>
<dbReference type="EMBL" id="FOAB01000003">
    <property type="protein sequence ID" value="SEL10816.1"/>
    <property type="molecule type" value="Genomic_DNA"/>
</dbReference>
<dbReference type="SUPFAM" id="SSF53756">
    <property type="entry name" value="UDP-Glycosyltransferase/glycogen phosphorylase"/>
    <property type="match status" value="1"/>
</dbReference>
<dbReference type="Gene3D" id="3.40.50.2000">
    <property type="entry name" value="Glycogen Phosphorylase B"/>
    <property type="match status" value="2"/>
</dbReference>
<feature type="domain" description="Glycosyltransferase subfamily 4-like N-terminal" evidence="1">
    <location>
        <begin position="34"/>
        <end position="139"/>
    </location>
</feature>
<protein>
    <submittedName>
        <fullName evidence="2">Glycosyltransferase involved in cell wall bisynthesis</fullName>
    </submittedName>
</protein>
<dbReference type="OrthoDB" id="9806653at2"/>
<reference evidence="3" key="1">
    <citation type="submission" date="2016-10" db="EMBL/GenBank/DDBJ databases">
        <authorList>
            <person name="Varghese N."/>
            <person name="Submissions S."/>
        </authorList>
    </citation>
    <scope>NUCLEOTIDE SEQUENCE [LARGE SCALE GENOMIC DNA]</scope>
    <source>
        <strain evidence="3">DSM 25232 / NCIMB 14723 / 92V</strain>
    </source>
</reference>
<dbReference type="AlphaFoldDB" id="A0A1H7MHR8"/>
<name>A0A1H7MHR8_AQUAM</name>
<dbReference type="RefSeq" id="WP_091407539.1">
    <property type="nucleotide sequence ID" value="NZ_FOAB01000003.1"/>
</dbReference>
<dbReference type="InterPro" id="IPR028098">
    <property type="entry name" value="Glyco_trans_4-like_N"/>
</dbReference>
<keyword evidence="2" id="KW-0808">Transferase</keyword>
<evidence type="ECO:0000313" key="2">
    <source>
        <dbReference type="EMBL" id="SEL10816.1"/>
    </source>
</evidence>
<dbReference type="CDD" id="cd03801">
    <property type="entry name" value="GT4_PimA-like"/>
    <property type="match status" value="1"/>
</dbReference>
<dbReference type="Proteomes" id="UP000198521">
    <property type="component" value="Unassembled WGS sequence"/>
</dbReference>
<dbReference type="GO" id="GO:0016757">
    <property type="term" value="F:glycosyltransferase activity"/>
    <property type="evidence" value="ECO:0007669"/>
    <property type="project" value="UniProtKB-ARBA"/>
</dbReference>
<evidence type="ECO:0000313" key="3">
    <source>
        <dbReference type="Proteomes" id="UP000198521"/>
    </source>
</evidence>
<dbReference type="Pfam" id="PF13439">
    <property type="entry name" value="Glyco_transf_4"/>
    <property type="match status" value="1"/>
</dbReference>
<accession>A0A1H7MHR8</accession>